<evidence type="ECO:0000313" key="1">
    <source>
        <dbReference type="EMBL" id="RJT34995.1"/>
    </source>
</evidence>
<gene>
    <name evidence="1" type="ORF">D6C13_23340</name>
</gene>
<accession>A0A419N2N4</accession>
<proteinExistence type="predicted"/>
<protein>
    <submittedName>
        <fullName evidence="1">Uncharacterized protein</fullName>
    </submittedName>
</protein>
<evidence type="ECO:0000313" key="2">
    <source>
        <dbReference type="Proteomes" id="UP000284908"/>
    </source>
</evidence>
<dbReference type="Proteomes" id="UP000284908">
    <property type="component" value="Unassembled WGS sequence"/>
</dbReference>
<dbReference type="EMBL" id="RAHH01000041">
    <property type="protein sequence ID" value="RJT34995.1"/>
    <property type="molecule type" value="Genomic_DNA"/>
</dbReference>
<sequence length="89" mass="10045">MFLKKNAALAFNWINFGSVAVCLRVMSVSGTEQAFVAIRQFEPWPESVSWALINVCQFICLKRKIHRKLRSLFVVGISCTAAQRGIDII</sequence>
<reference evidence="1 2" key="1">
    <citation type="submission" date="2018-09" db="EMBL/GenBank/DDBJ databases">
        <authorList>
            <person name="Le Fleche-Mateos A."/>
        </authorList>
    </citation>
    <scope>NUCLEOTIDE SEQUENCE [LARGE SCALE GENOMIC DNA]</scope>
    <source>
        <strain evidence="1 2">DSM 27399</strain>
    </source>
</reference>
<keyword evidence="2" id="KW-1185">Reference proteome</keyword>
<dbReference type="AlphaFoldDB" id="A0A419N2N4"/>
<comment type="caution">
    <text evidence="1">The sequence shown here is derived from an EMBL/GenBank/DDBJ whole genome shotgun (WGS) entry which is preliminary data.</text>
</comment>
<name>A0A419N2N4_9GAMM</name>
<organism evidence="1 2">
    <name type="scientific">Rahnella woolbedingensis</name>
    <dbReference type="NCBI Taxonomy" id="1510574"/>
    <lineage>
        <taxon>Bacteria</taxon>
        <taxon>Pseudomonadati</taxon>
        <taxon>Pseudomonadota</taxon>
        <taxon>Gammaproteobacteria</taxon>
        <taxon>Enterobacterales</taxon>
        <taxon>Yersiniaceae</taxon>
        <taxon>Rahnella</taxon>
    </lineage>
</organism>